<feature type="region of interest" description="Disordered" evidence="1">
    <location>
        <begin position="1109"/>
        <end position="1311"/>
    </location>
</feature>
<feature type="compositionally biased region" description="Basic residues" evidence="1">
    <location>
        <begin position="1169"/>
        <end position="1178"/>
    </location>
</feature>
<sequence>MVQCDHCAAWQHLPCLWWALQQAIQSQPSTGTPVTQLCQAALVAAQAVGSSYSDDLGGPESVTRWSGLVTKTDVSGAGDLPYFCPVCLNLTDLTMEYPRSLSAAMAMNDLTAVFSLQETTVEGEHEFWSLVSADGRNQIRTDDYAVVRRLWYQCALRMATKRIDFKPTVTGVCGPTAEELSRPTTSPYEYVVIRIYRLWKDGDGKSWMEGGLFLRPYDLPLTTCSGDLQATERSPRLWHRREVVYDETSRLVLPLSSWCGRCVVLCPSAYRSGRPADLLSCKEAEHYLFGHTVETITGNKCDDWWTRDQLFFVCDKLFDRSQSLDDVDVRFDEISPGYLKVNTRPYCFLRKPDVPFGRASLVRNFTAAQLLQQDQTPYPTSAFEESDLSLTTNNTSQAVALLSTLPPLAKKSKGEKLARVVDWLERKRQLDTRLVDHKPVTVTSGTTHAELSSSGPTQCSFVPQRGRPRGSRGRGRLSRLSSPQAVQGDQKEPKSNITTSTRSVEAHGLVPCGSFESAKAETIAVGLRDDTISTVEASVLKELSPTPPVMVCTEVRPDTSVATNAVPMDMPPEDAFTEPRIGHSSEKVASSLTDHLESNLLLKEKEDLPTIETTCVQSIEHCVDGSTCNVEPAPIKHILSSSRKRKRTTTRKRVASASTAISISPEEPSFFSDSEIYDQSIDALQRTSESSKVMHSSVEYDSTDHVACPSRLSMISEESDHVKLHSPVAGRSPSPVVYLEAEYLVDSPLSSMSIMPQVEDAAPAFSTDVTVVNGHAEHSYVALIVSEQPRLHTPDSLPVSACTLTPEIQEDKGSLINSSLNHSVEVNVVGVSKFVTPAATRAVSPEPINLYAPGLPTTESGIGNIRAKELSLSVDLSTDSPLASTSDLKPLGLLGILPSSQPETMEDNCIVARDDSWDSESLALPCNTSNNAGLGVVAQGCSQAQVESTFAENSDATVGFSVQQLADSKQVEDGKDSTPSIISSEIQENSISSTALFSASASSAIVDGDIAFTEHHPDHESLVDDVSDQDCDVQSVCKSADCSRVSDCSPDPNGTPILDEMASNGKPTHPVVTELISCLSSDIECFPYFNTTGAATPINQTFVPELTVAVPSGSRERQVVPQNRETGVEDRSKRDCRARSHSYSRQSSSARDSERISRHGSAYADRHGNGHSRSHHHDRSREEWYHSNDSASVRDRTRCHRHPPHNSDHSRADTDRHERNHADRSSSDSSRSHHDPSRHSHYPHHSRKEHSSSGHHRRSHTAAHHAVGNAPNNAPYSRPDPKTRLNSQDRVGSSCSGLSRASDNRFADHSH</sequence>
<dbReference type="EMBL" id="JTDF01001355">
    <property type="protein sequence ID" value="KAF8570145.1"/>
    <property type="molecule type" value="Genomic_DNA"/>
</dbReference>
<dbReference type="PROSITE" id="PS51038">
    <property type="entry name" value="BAH"/>
    <property type="match status" value="1"/>
</dbReference>
<feature type="compositionally biased region" description="Basic and acidic residues" evidence="1">
    <location>
        <begin position="1179"/>
        <end position="1196"/>
    </location>
</feature>
<accession>A0A8T0DQD2</accession>
<feature type="compositionally biased region" description="Basic and acidic residues" evidence="1">
    <location>
        <begin position="1205"/>
        <end position="1238"/>
    </location>
</feature>
<evidence type="ECO:0000313" key="3">
    <source>
        <dbReference type="EMBL" id="KAF8570145.1"/>
    </source>
</evidence>
<protein>
    <recommendedName>
        <fullName evidence="2">BAH domain-containing protein</fullName>
    </recommendedName>
</protein>
<dbReference type="Proteomes" id="UP000699462">
    <property type="component" value="Unassembled WGS sequence"/>
</dbReference>
<feature type="compositionally biased region" description="Basic residues" evidence="1">
    <location>
        <begin position="1239"/>
        <end position="1263"/>
    </location>
</feature>
<feature type="compositionally biased region" description="Polar residues" evidence="1">
    <location>
        <begin position="443"/>
        <end position="461"/>
    </location>
</feature>
<dbReference type="Gene3D" id="2.30.30.490">
    <property type="match status" value="1"/>
</dbReference>
<feature type="compositionally biased region" description="Basic and acidic residues" evidence="1">
    <location>
        <begin position="1126"/>
        <end position="1138"/>
    </location>
</feature>
<feature type="domain" description="BAH" evidence="2">
    <location>
        <begin position="169"/>
        <end position="304"/>
    </location>
</feature>
<dbReference type="OrthoDB" id="422362at2759"/>
<proteinExistence type="predicted"/>
<gene>
    <name evidence="3" type="ORF">P879_07262</name>
</gene>
<feature type="compositionally biased region" description="Polar residues" evidence="1">
    <location>
        <begin position="1284"/>
        <end position="1301"/>
    </location>
</feature>
<comment type="caution">
    <text evidence="3">The sequence shown here is derived from an EMBL/GenBank/DDBJ whole genome shotgun (WGS) entry which is preliminary data.</text>
</comment>
<feature type="compositionally biased region" description="Basic residues" evidence="1">
    <location>
        <begin position="466"/>
        <end position="477"/>
    </location>
</feature>
<keyword evidence="4" id="KW-1185">Reference proteome</keyword>
<reference evidence="3 4" key="1">
    <citation type="submission" date="2019-07" db="EMBL/GenBank/DDBJ databases">
        <title>Annotation for the trematode Paragonimus westermani.</title>
        <authorList>
            <person name="Choi Y.-J."/>
        </authorList>
    </citation>
    <scope>NUCLEOTIDE SEQUENCE [LARGE SCALE GENOMIC DNA]</scope>
    <source>
        <strain evidence="3">180907_Pwestermani</strain>
    </source>
</reference>
<dbReference type="GO" id="GO:0003682">
    <property type="term" value="F:chromatin binding"/>
    <property type="evidence" value="ECO:0007669"/>
    <property type="project" value="InterPro"/>
</dbReference>
<feature type="compositionally biased region" description="Basic and acidic residues" evidence="1">
    <location>
        <begin position="1302"/>
        <end position="1311"/>
    </location>
</feature>
<organism evidence="3 4">
    <name type="scientific">Paragonimus westermani</name>
    <dbReference type="NCBI Taxonomy" id="34504"/>
    <lineage>
        <taxon>Eukaryota</taxon>
        <taxon>Metazoa</taxon>
        <taxon>Spiralia</taxon>
        <taxon>Lophotrochozoa</taxon>
        <taxon>Platyhelminthes</taxon>
        <taxon>Trematoda</taxon>
        <taxon>Digenea</taxon>
        <taxon>Plagiorchiida</taxon>
        <taxon>Troglotremata</taxon>
        <taxon>Troglotrematidae</taxon>
        <taxon>Paragonimus</taxon>
    </lineage>
</organism>
<feature type="region of interest" description="Disordered" evidence="1">
    <location>
        <begin position="443"/>
        <end position="505"/>
    </location>
</feature>
<dbReference type="InterPro" id="IPR043151">
    <property type="entry name" value="BAH_sf"/>
</dbReference>
<dbReference type="InterPro" id="IPR001025">
    <property type="entry name" value="BAH_dom"/>
</dbReference>
<evidence type="ECO:0000313" key="4">
    <source>
        <dbReference type="Proteomes" id="UP000699462"/>
    </source>
</evidence>
<evidence type="ECO:0000259" key="2">
    <source>
        <dbReference type="PROSITE" id="PS51038"/>
    </source>
</evidence>
<name>A0A8T0DQD2_9TREM</name>
<evidence type="ECO:0000256" key="1">
    <source>
        <dbReference type="SAM" id="MobiDB-lite"/>
    </source>
</evidence>